<gene>
    <name evidence="6" type="ORF">PVT68_04020</name>
</gene>
<dbReference type="InterPro" id="IPR029063">
    <property type="entry name" value="SAM-dependent_MTases_sf"/>
</dbReference>
<dbReference type="EMBL" id="CP118605">
    <property type="protein sequence ID" value="WGL17463.1"/>
    <property type="molecule type" value="Genomic_DNA"/>
</dbReference>
<dbReference type="InterPro" id="IPR019614">
    <property type="entry name" value="SAM-dep_methyl-trfase"/>
</dbReference>
<keyword evidence="4" id="KW-0949">S-adenosyl-L-methionine</keyword>
<accession>A0ABY8NIQ4</accession>
<dbReference type="PANTHER" id="PTHR43042">
    <property type="entry name" value="SAM-DEPENDENT METHYLTRANSFERASE"/>
    <property type="match status" value="1"/>
</dbReference>
<dbReference type="RefSeq" id="WP_280321331.1">
    <property type="nucleotide sequence ID" value="NZ_CP118605.1"/>
</dbReference>
<evidence type="ECO:0000256" key="3">
    <source>
        <dbReference type="ARBA" id="ARBA00022679"/>
    </source>
</evidence>
<dbReference type="GO" id="GO:0032259">
    <property type="term" value="P:methylation"/>
    <property type="evidence" value="ECO:0007669"/>
    <property type="project" value="UniProtKB-KW"/>
</dbReference>
<name>A0ABY8NIQ4_9GAMM</name>
<keyword evidence="7" id="KW-1185">Reference proteome</keyword>
<evidence type="ECO:0000256" key="2">
    <source>
        <dbReference type="ARBA" id="ARBA00022603"/>
    </source>
</evidence>
<dbReference type="Pfam" id="PF10672">
    <property type="entry name" value="Methyltrans_SAM"/>
    <property type="match status" value="1"/>
</dbReference>
<feature type="domain" description="S-adenosylmethionine-dependent methyltransferase" evidence="5">
    <location>
        <begin position="23"/>
        <end position="307"/>
    </location>
</feature>
<evidence type="ECO:0000256" key="1">
    <source>
        <dbReference type="ARBA" id="ARBA00022552"/>
    </source>
</evidence>
<evidence type="ECO:0000259" key="5">
    <source>
        <dbReference type="Pfam" id="PF10672"/>
    </source>
</evidence>
<evidence type="ECO:0000256" key="4">
    <source>
        <dbReference type="ARBA" id="ARBA00022691"/>
    </source>
</evidence>
<reference evidence="6 7" key="1">
    <citation type="submission" date="2023-02" db="EMBL/GenBank/DDBJ databases">
        <title>Description and genomic characterization of Microbulbifer bruguierae sp. nov., isolated from the sediment of mangrove plant Bruguiera sexangula.</title>
        <authorList>
            <person name="Long M."/>
        </authorList>
    </citation>
    <scope>NUCLEOTIDE SEQUENCE [LARGE SCALE GENOMIC DNA]</scope>
    <source>
        <strain evidence="6 7">H12</strain>
    </source>
</reference>
<proteinExistence type="predicted"/>
<sequence>MMDWEPLLQVVRSKLEERCADSRRLFHGRGRCYPGFESICVDSYAPALLVTLFDAYDDEEGLVASLWALIEPLGYTGVAVQRRYERGAPILWQAGSPVEAPVAQRGDLQIPLTFDRQNVGFFLDIEPGRRWLEQQVQEKAGRVDNLKLLNLFAFTCAFSVVARAAGELGVLNVDLNKGVLKRGEANHRANDVPLKGISFLARDALRDFGRYDRRGPFHLAVVDPPTFQRGSFDVQENYARQLELLPACLADEADLLLVVNSPRISEADFRGLITAANSGYSVIERLPQNPDFPDSDPDAALKMLHVRFRRSS</sequence>
<evidence type="ECO:0000313" key="6">
    <source>
        <dbReference type="EMBL" id="WGL17463.1"/>
    </source>
</evidence>
<dbReference type="EC" id="2.1.1.-" evidence="6"/>
<evidence type="ECO:0000313" key="7">
    <source>
        <dbReference type="Proteomes" id="UP001236500"/>
    </source>
</evidence>
<dbReference type="GO" id="GO:0008168">
    <property type="term" value="F:methyltransferase activity"/>
    <property type="evidence" value="ECO:0007669"/>
    <property type="project" value="UniProtKB-KW"/>
</dbReference>
<dbReference type="Gene3D" id="3.40.50.150">
    <property type="entry name" value="Vaccinia Virus protein VP39"/>
    <property type="match status" value="1"/>
</dbReference>
<organism evidence="6 7">
    <name type="scientific">Microbulbifer bruguierae</name>
    <dbReference type="NCBI Taxonomy" id="3029061"/>
    <lineage>
        <taxon>Bacteria</taxon>
        <taxon>Pseudomonadati</taxon>
        <taxon>Pseudomonadota</taxon>
        <taxon>Gammaproteobacteria</taxon>
        <taxon>Cellvibrionales</taxon>
        <taxon>Microbulbiferaceae</taxon>
        <taxon>Microbulbifer</taxon>
    </lineage>
</organism>
<dbReference type="SUPFAM" id="SSF53335">
    <property type="entry name" value="S-adenosyl-L-methionine-dependent methyltransferases"/>
    <property type="match status" value="1"/>
</dbReference>
<protein>
    <submittedName>
        <fullName evidence="6">Class I SAM-dependent methyltransferase</fullName>
        <ecNumber evidence="6">2.1.1.-</ecNumber>
    </submittedName>
</protein>
<keyword evidence="3 6" id="KW-0808">Transferase</keyword>
<dbReference type="Proteomes" id="UP001236500">
    <property type="component" value="Chromosome"/>
</dbReference>
<keyword evidence="2 6" id="KW-0489">Methyltransferase</keyword>
<dbReference type="PANTHER" id="PTHR43042:SF3">
    <property type="entry name" value="RIBOSOMAL RNA LARGE SUBUNIT METHYLTRANSFERASE YWBD-RELATED"/>
    <property type="match status" value="1"/>
</dbReference>
<keyword evidence="1" id="KW-0698">rRNA processing</keyword>